<gene>
    <name evidence="1" type="ordered locus">VC0395_0779</name>
</gene>
<organism evidence="1 2">
    <name type="scientific">Vibrio cholerae serotype O1 (strain ATCC 39541 / Classical Ogawa 395 / O395)</name>
    <dbReference type="NCBI Taxonomy" id="345073"/>
    <lineage>
        <taxon>Bacteria</taxon>
        <taxon>Pseudomonadati</taxon>
        <taxon>Pseudomonadota</taxon>
        <taxon>Gammaproteobacteria</taxon>
        <taxon>Vibrionales</taxon>
        <taxon>Vibrionaceae</taxon>
        <taxon>Vibrio</taxon>
    </lineage>
</organism>
<dbReference type="EMBL" id="CP000626">
    <property type="protein sequence ID" value="ABQ18908.1"/>
    <property type="molecule type" value="Genomic_DNA"/>
</dbReference>
<dbReference type="KEGG" id="vco:VC0395_0779"/>
<accession>A0A0H3AEV6</accession>
<name>A0A0H3AEV6_VIBC3</name>
<sequence length="38" mass="4510">MNIQDVTAAIDLLTIAYVFIKSHPYYTEFMQYLLLNQQ</sequence>
<evidence type="ECO:0000313" key="1">
    <source>
        <dbReference type="EMBL" id="ABQ18908.1"/>
    </source>
</evidence>
<evidence type="ECO:0000313" key="2">
    <source>
        <dbReference type="Proteomes" id="UP000000249"/>
    </source>
</evidence>
<reference evidence="1 2" key="1">
    <citation type="submission" date="2007-03" db="EMBL/GenBank/DDBJ databases">
        <authorList>
            <person name="Heidelberg J."/>
        </authorList>
    </citation>
    <scope>NUCLEOTIDE SEQUENCE [LARGE SCALE GENOMIC DNA]</scope>
    <source>
        <strain evidence="2">ATCC 39541 / Classical Ogawa 395 / O395</strain>
    </source>
</reference>
<dbReference type="AlphaFoldDB" id="A0A0H3AEV6"/>
<proteinExistence type="predicted"/>
<dbReference type="Proteomes" id="UP000000249">
    <property type="component" value="Chromosome 2"/>
</dbReference>
<protein>
    <submittedName>
        <fullName evidence="1">Uncharacterized protein</fullName>
    </submittedName>
</protein>